<keyword evidence="2" id="KW-1185">Reference proteome</keyword>
<dbReference type="AlphaFoldDB" id="A0A9N9B8S1"/>
<evidence type="ECO:0000313" key="2">
    <source>
        <dbReference type="Proteomes" id="UP000789375"/>
    </source>
</evidence>
<comment type="caution">
    <text evidence="1">The sequence shown here is derived from an EMBL/GenBank/DDBJ whole genome shotgun (WGS) entry which is preliminary data.</text>
</comment>
<dbReference type="EMBL" id="CAJVPP010001435">
    <property type="protein sequence ID" value="CAG8555116.1"/>
    <property type="molecule type" value="Genomic_DNA"/>
</dbReference>
<organism evidence="1 2">
    <name type="scientific">Funneliformis mosseae</name>
    <name type="common">Endomycorrhizal fungus</name>
    <name type="synonym">Glomus mosseae</name>
    <dbReference type="NCBI Taxonomy" id="27381"/>
    <lineage>
        <taxon>Eukaryota</taxon>
        <taxon>Fungi</taxon>
        <taxon>Fungi incertae sedis</taxon>
        <taxon>Mucoromycota</taxon>
        <taxon>Glomeromycotina</taxon>
        <taxon>Glomeromycetes</taxon>
        <taxon>Glomerales</taxon>
        <taxon>Glomeraceae</taxon>
        <taxon>Funneliformis</taxon>
    </lineage>
</organism>
<evidence type="ECO:0000313" key="1">
    <source>
        <dbReference type="EMBL" id="CAG8555116.1"/>
    </source>
</evidence>
<reference evidence="1" key="1">
    <citation type="submission" date="2021-06" db="EMBL/GenBank/DDBJ databases">
        <authorList>
            <person name="Kallberg Y."/>
            <person name="Tangrot J."/>
            <person name="Rosling A."/>
        </authorList>
    </citation>
    <scope>NUCLEOTIDE SEQUENCE</scope>
    <source>
        <strain evidence="1">87-6 pot B 2015</strain>
    </source>
</reference>
<name>A0A9N9B8S1_FUNMO</name>
<dbReference type="Proteomes" id="UP000789375">
    <property type="component" value="Unassembled WGS sequence"/>
</dbReference>
<protein>
    <submittedName>
        <fullName evidence="1">4128_t:CDS:1</fullName>
    </submittedName>
</protein>
<sequence>MNNMNLTINAGEIISKFRKLIVKIKSLLQCKEKFAHHAEAANLKEHNLILDVRIQ</sequence>
<gene>
    <name evidence="1" type="ORF">FMOSSE_LOCUS6670</name>
</gene>
<proteinExistence type="predicted"/>
<accession>A0A9N9B8S1</accession>